<organism evidence="1 2">
    <name type="scientific">Panagrolaimus sp. ES5</name>
    <dbReference type="NCBI Taxonomy" id="591445"/>
    <lineage>
        <taxon>Eukaryota</taxon>
        <taxon>Metazoa</taxon>
        <taxon>Ecdysozoa</taxon>
        <taxon>Nematoda</taxon>
        <taxon>Chromadorea</taxon>
        <taxon>Rhabditida</taxon>
        <taxon>Tylenchina</taxon>
        <taxon>Panagrolaimomorpha</taxon>
        <taxon>Panagrolaimoidea</taxon>
        <taxon>Panagrolaimidae</taxon>
        <taxon>Panagrolaimus</taxon>
    </lineage>
</organism>
<dbReference type="Proteomes" id="UP000887579">
    <property type="component" value="Unplaced"/>
</dbReference>
<protein>
    <submittedName>
        <fullName evidence="2">Uncharacterized protein</fullName>
    </submittedName>
</protein>
<evidence type="ECO:0000313" key="1">
    <source>
        <dbReference type="Proteomes" id="UP000887579"/>
    </source>
</evidence>
<accession>A0AC34FZ62</accession>
<sequence length="113" mass="11794">MCTTLIESISKCVRDAKEIKESEDYIKLNERIAYIEINNGIKPATEVADKNQNNATGGGASQRPSEAKKAVQEKSGGGTTGTNQSSAAVSMGGGNSTLKSAAKSVDGKEQQKS</sequence>
<dbReference type="WBParaSite" id="ES5_v2.g22595.t1">
    <property type="protein sequence ID" value="ES5_v2.g22595.t1"/>
    <property type="gene ID" value="ES5_v2.g22595"/>
</dbReference>
<reference evidence="2" key="1">
    <citation type="submission" date="2022-11" db="UniProtKB">
        <authorList>
            <consortium name="WormBaseParasite"/>
        </authorList>
    </citation>
    <scope>IDENTIFICATION</scope>
</reference>
<evidence type="ECO:0000313" key="2">
    <source>
        <dbReference type="WBParaSite" id="ES5_v2.g22595.t1"/>
    </source>
</evidence>
<name>A0AC34FZ62_9BILA</name>
<proteinExistence type="predicted"/>